<dbReference type="EMBL" id="FNTD01000004">
    <property type="protein sequence ID" value="SEE04385.1"/>
    <property type="molecule type" value="Genomic_DNA"/>
</dbReference>
<organism evidence="3 4">
    <name type="scientific">Streptomyces misionensis</name>
    <dbReference type="NCBI Taxonomy" id="67331"/>
    <lineage>
        <taxon>Bacteria</taxon>
        <taxon>Bacillati</taxon>
        <taxon>Actinomycetota</taxon>
        <taxon>Actinomycetes</taxon>
        <taxon>Kitasatosporales</taxon>
        <taxon>Streptomycetaceae</taxon>
        <taxon>Streptomyces</taxon>
    </lineage>
</organism>
<feature type="signal peptide" evidence="2">
    <location>
        <begin position="1"/>
        <end position="29"/>
    </location>
</feature>
<gene>
    <name evidence="3" type="ORF">SAMN04490357_6725</name>
</gene>
<evidence type="ECO:0000313" key="3">
    <source>
        <dbReference type="EMBL" id="SEE04385.1"/>
    </source>
</evidence>
<sequence length="190" mass="19444">MYTRGRTLKVTAVSAMVVLALTGFSSAHGHRSHGGGGCSSSHQDHDGSSTARDSGSSGSGPDDSATSTSTSTGGGSRRSRPTRTPTPTPTASSSRAAARPLRDGTAVLVHCASTADPYATVEVRNPNGRDGVFMVKMSFKDARGFAIADTGNEVSVPAKGRTTLRVSAVSTGRVAEIAHCEVDPRAVADR</sequence>
<evidence type="ECO:0000256" key="1">
    <source>
        <dbReference type="SAM" id="MobiDB-lite"/>
    </source>
</evidence>
<feature type="region of interest" description="Disordered" evidence="1">
    <location>
        <begin position="27"/>
        <end position="100"/>
    </location>
</feature>
<accession>A0A1H5FLR6</accession>
<dbReference type="GeneID" id="95515752"/>
<reference evidence="3 4" key="1">
    <citation type="submission" date="2016-10" db="EMBL/GenBank/DDBJ databases">
        <authorList>
            <person name="de Groot N.N."/>
        </authorList>
    </citation>
    <scope>NUCLEOTIDE SEQUENCE [LARGE SCALE GENOMIC DNA]</scope>
    <source>
        <strain evidence="3 4">DSM 40306</strain>
    </source>
</reference>
<evidence type="ECO:0000313" key="4">
    <source>
        <dbReference type="Proteomes" id="UP000182375"/>
    </source>
</evidence>
<name>A0A1H5FLR6_9ACTN</name>
<dbReference type="AlphaFoldDB" id="A0A1H5FLR6"/>
<keyword evidence="2" id="KW-0732">Signal</keyword>
<feature type="compositionally biased region" description="Low complexity" evidence="1">
    <location>
        <begin position="82"/>
        <end position="99"/>
    </location>
</feature>
<feature type="compositionally biased region" description="Low complexity" evidence="1">
    <location>
        <begin position="48"/>
        <end position="71"/>
    </location>
</feature>
<dbReference type="RefSeq" id="WP_074994845.1">
    <property type="nucleotide sequence ID" value="NZ_FNTD01000004.1"/>
</dbReference>
<feature type="chain" id="PRO_5010201855" description="Secreted protein" evidence="2">
    <location>
        <begin position="30"/>
        <end position="190"/>
    </location>
</feature>
<proteinExistence type="predicted"/>
<protein>
    <recommendedName>
        <fullName evidence="5">Secreted protein</fullName>
    </recommendedName>
</protein>
<evidence type="ECO:0008006" key="5">
    <source>
        <dbReference type="Google" id="ProtNLM"/>
    </source>
</evidence>
<evidence type="ECO:0000256" key="2">
    <source>
        <dbReference type="SAM" id="SignalP"/>
    </source>
</evidence>
<dbReference type="Proteomes" id="UP000182375">
    <property type="component" value="Unassembled WGS sequence"/>
</dbReference>